<dbReference type="AlphaFoldDB" id="A0A0E9XRZ3"/>
<proteinExistence type="predicted"/>
<evidence type="ECO:0000313" key="2">
    <source>
        <dbReference type="EMBL" id="JAI05395.1"/>
    </source>
</evidence>
<feature type="chain" id="PRO_5002435583" description="Secreted protein" evidence="1">
    <location>
        <begin position="19"/>
        <end position="94"/>
    </location>
</feature>
<reference evidence="2" key="2">
    <citation type="journal article" date="2015" name="Fish Shellfish Immunol.">
        <title>Early steps in the European eel (Anguilla anguilla)-Vibrio vulnificus interaction in the gills: Role of the RtxA13 toxin.</title>
        <authorList>
            <person name="Callol A."/>
            <person name="Pajuelo D."/>
            <person name="Ebbesson L."/>
            <person name="Teles M."/>
            <person name="MacKenzie S."/>
            <person name="Amaro C."/>
        </authorList>
    </citation>
    <scope>NUCLEOTIDE SEQUENCE</scope>
</reference>
<dbReference type="EMBL" id="GBXM01003183">
    <property type="protein sequence ID" value="JAI05395.1"/>
    <property type="molecule type" value="Transcribed_RNA"/>
</dbReference>
<sequence>MDIFCYLLLWWWVRVKQANVGILGDTCTVMSRGVPRNSGPCAYAVSVGPLKILDQSKQPCLEALDSQLHYASQWDTRGHECLADELNQKCTSHS</sequence>
<reference evidence="2" key="1">
    <citation type="submission" date="2014-11" db="EMBL/GenBank/DDBJ databases">
        <authorList>
            <person name="Amaro Gonzalez C."/>
        </authorList>
    </citation>
    <scope>NUCLEOTIDE SEQUENCE</scope>
</reference>
<feature type="signal peptide" evidence="1">
    <location>
        <begin position="1"/>
        <end position="18"/>
    </location>
</feature>
<protein>
    <recommendedName>
        <fullName evidence="3">Secreted protein</fullName>
    </recommendedName>
</protein>
<evidence type="ECO:0008006" key="3">
    <source>
        <dbReference type="Google" id="ProtNLM"/>
    </source>
</evidence>
<name>A0A0E9XRZ3_ANGAN</name>
<keyword evidence="1" id="KW-0732">Signal</keyword>
<organism evidence="2">
    <name type="scientific">Anguilla anguilla</name>
    <name type="common">European freshwater eel</name>
    <name type="synonym">Muraena anguilla</name>
    <dbReference type="NCBI Taxonomy" id="7936"/>
    <lineage>
        <taxon>Eukaryota</taxon>
        <taxon>Metazoa</taxon>
        <taxon>Chordata</taxon>
        <taxon>Craniata</taxon>
        <taxon>Vertebrata</taxon>
        <taxon>Euteleostomi</taxon>
        <taxon>Actinopterygii</taxon>
        <taxon>Neopterygii</taxon>
        <taxon>Teleostei</taxon>
        <taxon>Anguilliformes</taxon>
        <taxon>Anguillidae</taxon>
        <taxon>Anguilla</taxon>
    </lineage>
</organism>
<accession>A0A0E9XRZ3</accession>
<evidence type="ECO:0000256" key="1">
    <source>
        <dbReference type="SAM" id="SignalP"/>
    </source>
</evidence>